<name>A0A0C9WY01_9AGAR</name>
<sequence>MAFDHHDGNAVVEAIRLSFRSANTVDTANHPFLKLFREYPQITIISGLNDFLFEVSRSSPRDIDTILHVARHAEADESLPTVHWASSRPTATFRAVFVVDFSDKMRGYLEEPSDQPAFLAASLLSGRSIGLNVMSSPDIVGVITDSLKLSEVFEWSGEIASTGVAGACLQLLGGYSGLPSYLQNTPGKVLEALKRLNVSKEDEPLLQFTIANLENPQRRDLTSEEILAETSSAGWKFWNGA</sequence>
<dbReference type="AlphaFoldDB" id="A0A0C9WY01"/>
<keyword evidence="2" id="KW-1185">Reference proteome</keyword>
<reference evidence="2" key="2">
    <citation type="submission" date="2015-01" db="EMBL/GenBank/DDBJ databases">
        <title>Evolutionary Origins and Diversification of the Mycorrhizal Mutualists.</title>
        <authorList>
            <consortium name="DOE Joint Genome Institute"/>
            <consortium name="Mycorrhizal Genomics Consortium"/>
            <person name="Kohler A."/>
            <person name="Kuo A."/>
            <person name="Nagy L.G."/>
            <person name="Floudas D."/>
            <person name="Copeland A."/>
            <person name="Barry K.W."/>
            <person name="Cichocki N."/>
            <person name="Veneault-Fourrey C."/>
            <person name="LaButti K."/>
            <person name="Lindquist E.A."/>
            <person name="Lipzen A."/>
            <person name="Lundell T."/>
            <person name="Morin E."/>
            <person name="Murat C."/>
            <person name="Riley R."/>
            <person name="Ohm R."/>
            <person name="Sun H."/>
            <person name="Tunlid A."/>
            <person name="Henrissat B."/>
            <person name="Grigoriev I.V."/>
            <person name="Hibbett D.S."/>
            <person name="Martin F."/>
        </authorList>
    </citation>
    <scope>NUCLEOTIDE SEQUENCE [LARGE SCALE GENOMIC DNA]</scope>
    <source>
        <strain evidence="2">LaAM-08-1</strain>
    </source>
</reference>
<gene>
    <name evidence="1" type="ORF">K443DRAFT_9744</name>
</gene>
<dbReference type="OrthoDB" id="3025222at2759"/>
<evidence type="ECO:0000313" key="2">
    <source>
        <dbReference type="Proteomes" id="UP000054477"/>
    </source>
</evidence>
<accession>A0A0C9WY01</accession>
<proteinExistence type="predicted"/>
<organism evidence="1 2">
    <name type="scientific">Laccaria amethystina LaAM-08-1</name>
    <dbReference type="NCBI Taxonomy" id="1095629"/>
    <lineage>
        <taxon>Eukaryota</taxon>
        <taxon>Fungi</taxon>
        <taxon>Dikarya</taxon>
        <taxon>Basidiomycota</taxon>
        <taxon>Agaricomycotina</taxon>
        <taxon>Agaricomycetes</taxon>
        <taxon>Agaricomycetidae</taxon>
        <taxon>Agaricales</taxon>
        <taxon>Agaricineae</taxon>
        <taxon>Hydnangiaceae</taxon>
        <taxon>Laccaria</taxon>
    </lineage>
</organism>
<protein>
    <submittedName>
        <fullName evidence="1">Uncharacterized protein</fullName>
    </submittedName>
</protein>
<dbReference type="HOGENOM" id="CLU_1289100_0_0_1"/>
<evidence type="ECO:0000313" key="1">
    <source>
        <dbReference type="EMBL" id="KIJ97670.1"/>
    </source>
</evidence>
<dbReference type="EMBL" id="KN838687">
    <property type="protein sequence ID" value="KIJ97670.1"/>
    <property type="molecule type" value="Genomic_DNA"/>
</dbReference>
<reference evidence="1 2" key="1">
    <citation type="submission" date="2014-04" db="EMBL/GenBank/DDBJ databases">
        <authorList>
            <consortium name="DOE Joint Genome Institute"/>
            <person name="Kuo A."/>
            <person name="Kohler A."/>
            <person name="Nagy L.G."/>
            <person name="Floudas D."/>
            <person name="Copeland A."/>
            <person name="Barry K.W."/>
            <person name="Cichocki N."/>
            <person name="Veneault-Fourrey C."/>
            <person name="LaButti K."/>
            <person name="Lindquist E.A."/>
            <person name="Lipzen A."/>
            <person name="Lundell T."/>
            <person name="Morin E."/>
            <person name="Murat C."/>
            <person name="Sun H."/>
            <person name="Tunlid A."/>
            <person name="Henrissat B."/>
            <person name="Grigoriev I.V."/>
            <person name="Hibbett D.S."/>
            <person name="Martin F."/>
            <person name="Nordberg H.P."/>
            <person name="Cantor M.N."/>
            <person name="Hua S.X."/>
        </authorList>
    </citation>
    <scope>NUCLEOTIDE SEQUENCE [LARGE SCALE GENOMIC DNA]</scope>
    <source>
        <strain evidence="1 2">LaAM-08-1</strain>
    </source>
</reference>
<dbReference type="Proteomes" id="UP000054477">
    <property type="component" value="Unassembled WGS sequence"/>
</dbReference>